<comment type="similarity">
    <text evidence="9">Belongs to the class I-like SAM-binding methyltransferase superfamily. TrmB family.</text>
</comment>
<feature type="compositionally biased region" description="Basic and acidic residues" evidence="10">
    <location>
        <begin position="286"/>
        <end position="306"/>
    </location>
</feature>
<dbReference type="PROSITE" id="PS51625">
    <property type="entry name" value="SAM_MT_TRMB"/>
    <property type="match status" value="1"/>
</dbReference>
<dbReference type="InterPro" id="IPR029063">
    <property type="entry name" value="SAM-dependent_MTases_sf"/>
</dbReference>
<evidence type="ECO:0000256" key="9">
    <source>
        <dbReference type="HAMAP-Rule" id="MF_03055"/>
    </source>
</evidence>
<dbReference type="InterPro" id="IPR003358">
    <property type="entry name" value="tRNA_(Gua-N-7)_MeTrfase_Trmb"/>
</dbReference>
<comment type="caution">
    <text evidence="11">The sequence shown here is derived from an EMBL/GenBank/DDBJ whole genome shotgun (WGS) entry which is preliminary data.</text>
</comment>
<dbReference type="PANTHER" id="PTHR23417">
    <property type="entry name" value="3-DEOXY-D-MANNO-OCTULOSONIC-ACID TRANSFERASE/TRNA GUANINE-N 7 - -METHYLTRANSFERASE"/>
    <property type="match status" value="1"/>
</dbReference>
<evidence type="ECO:0000256" key="8">
    <source>
        <dbReference type="ARBA" id="ARBA00023242"/>
    </source>
</evidence>
<comment type="caution">
    <text evidence="9">Lacks conserved residue(s) required for the propagation of feature annotation.</text>
</comment>
<dbReference type="HAMAP" id="MF_03055">
    <property type="entry name" value="tRNA_methyltr_TrmB_euk"/>
    <property type="match status" value="1"/>
</dbReference>
<evidence type="ECO:0000256" key="5">
    <source>
        <dbReference type="ARBA" id="ARBA00022691"/>
    </source>
</evidence>
<dbReference type="GO" id="GO:0000049">
    <property type="term" value="F:tRNA binding"/>
    <property type="evidence" value="ECO:0007669"/>
    <property type="project" value="UniProtKB-UniRule"/>
</dbReference>
<evidence type="ECO:0000256" key="3">
    <source>
        <dbReference type="ARBA" id="ARBA00022603"/>
    </source>
</evidence>
<evidence type="ECO:0000256" key="7">
    <source>
        <dbReference type="ARBA" id="ARBA00022884"/>
    </source>
</evidence>
<evidence type="ECO:0000256" key="4">
    <source>
        <dbReference type="ARBA" id="ARBA00022679"/>
    </source>
</evidence>
<comment type="pathway">
    <text evidence="9">tRNA modification; N(7)-methylguanine-tRNA biosynthesis.</text>
</comment>
<feature type="binding site" evidence="9">
    <location>
        <position position="74"/>
    </location>
    <ligand>
        <name>S-adenosyl-L-methionine</name>
        <dbReference type="ChEBI" id="CHEBI:59789"/>
    </ligand>
</feature>
<evidence type="ECO:0000313" key="11">
    <source>
        <dbReference type="EMBL" id="CAD5115179.1"/>
    </source>
</evidence>
<feature type="binding site" evidence="9">
    <location>
        <begin position="130"/>
        <end position="131"/>
    </location>
    <ligand>
        <name>S-adenosyl-L-methionine</name>
        <dbReference type="ChEBI" id="CHEBI:59789"/>
    </ligand>
</feature>
<proteinExistence type="inferred from homology"/>
<keyword evidence="3 9" id="KW-0489">Methyltransferase</keyword>
<comment type="catalytic activity">
    <reaction evidence="1 9">
        <text>guanosine(46) in tRNA + S-adenosyl-L-methionine = N(7)-methylguanosine(46) in tRNA + S-adenosyl-L-homocysteine</text>
        <dbReference type="Rhea" id="RHEA:42708"/>
        <dbReference type="Rhea" id="RHEA-COMP:10188"/>
        <dbReference type="Rhea" id="RHEA-COMP:10189"/>
        <dbReference type="ChEBI" id="CHEBI:57856"/>
        <dbReference type="ChEBI" id="CHEBI:59789"/>
        <dbReference type="ChEBI" id="CHEBI:74269"/>
        <dbReference type="ChEBI" id="CHEBI:74480"/>
        <dbReference type="EC" id="2.1.1.33"/>
    </reaction>
</comment>
<dbReference type="UniPathway" id="UPA00989"/>
<dbReference type="PANTHER" id="PTHR23417:SF16">
    <property type="entry name" value="TRNA (GUANINE-N(7)-)-METHYLTRANSFERASE"/>
    <property type="match status" value="1"/>
</dbReference>
<dbReference type="EMBL" id="CAJFCJ010000006">
    <property type="protein sequence ID" value="CAD5115179.1"/>
    <property type="molecule type" value="Genomic_DNA"/>
</dbReference>
<gene>
    <name evidence="11" type="ORF">DGYR_LOCUS3951</name>
</gene>
<keyword evidence="4 9" id="KW-0808">Transferase</keyword>
<accession>A0A7I8VG71</accession>
<dbReference type="NCBIfam" id="TIGR00091">
    <property type="entry name" value="tRNA (guanosine(46)-N7)-methyltransferase TrmB"/>
    <property type="match status" value="1"/>
</dbReference>
<comment type="function">
    <text evidence="9">Catalyzes the formation of N(7)-methylguanine at position 46 (m7G46) in tRNA.</text>
</comment>
<feature type="binding site" evidence="9">
    <location>
        <position position="150"/>
    </location>
    <ligand>
        <name>S-adenosyl-L-methionine</name>
        <dbReference type="ChEBI" id="CHEBI:59789"/>
    </ligand>
</feature>
<dbReference type="InterPro" id="IPR025763">
    <property type="entry name" value="Trm8_euk"/>
</dbReference>
<name>A0A7I8VG71_9ANNE</name>
<dbReference type="EC" id="2.1.1.33" evidence="9"/>
<dbReference type="GO" id="GO:0008176">
    <property type="term" value="F:tRNA (guanine(46)-N7)-methyltransferase activity"/>
    <property type="evidence" value="ECO:0007669"/>
    <property type="project" value="UniProtKB-UniRule"/>
</dbReference>
<keyword evidence="12" id="KW-1185">Reference proteome</keyword>
<organism evidence="11 12">
    <name type="scientific">Dimorphilus gyrociliatus</name>
    <dbReference type="NCBI Taxonomy" id="2664684"/>
    <lineage>
        <taxon>Eukaryota</taxon>
        <taxon>Metazoa</taxon>
        <taxon>Spiralia</taxon>
        <taxon>Lophotrochozoa</taxon>
        <taxon>Annelida</taxon>
        <taxon>Polychaeta</taxon>
        <taxon>Polychaeta incertae sedis</taxon>
        <taxon>Dinophilidae</taxon>
        <taxon>Dimorphilus</taxon>
    </lineage>
</organism>
<evidence type="ECO:0000313" key="12">
    <source>
        <dbReference type="Proteomes" id="UP000549394"/>
    </source>
</evidence>
<keyword evidence="5 9" id="KW-0949">S-adenosyl-L-methionine</keyword>
<feature type="region of interest" description="Disordered" evidence="10">
    <location>
        <begin position="258"/>
        <end position="306"/>
    </location>
</feature>
<evidence type="ECO:0000256" key="2">
    <source>
        <dbReference type="ARBA" id="ARBA00022555"/>
    </source>
</evidence>
<reference evidence="11 12" key="1">
    <citation type="submission" date="2020-08" db="EMBL/GenBank/DDBJ databases">
        <authorList>
            <person name="Hejnol A."/>
        </authorList>
    </citation>
    <scope>NUCLEOTIDE SEQUENCE [LARGE SCALE GENOMIC DNA]</scope>
</reference>
<dbReference type="OrthoDB" id="47276at2759"/>
<keyword evidence="8 9" id="KW-0539">Nucleus</keyword>
<feature type="binding site" evidence="9">
    <location>
        <begin position="97"/>
        <end position="98"/>
    </location>
    <ligand>
        <name>S-adenosyl-L-methionine</name>
        <dbReference type="ChEBI" id="CHEBI:59789"/>
    </ligand>
</feature>
<dbReference type="GO" id="GO:0043527">
    <property type="term" value="C:tRNA methyltransferase complex"/>
    <property type="evidence" value="ECO:0007669"/>
    <property type="project" value="TreeGrafter"/>
</dbReference>
<dbReference type="AlphaFoldDB" id="A0A7I8VG71"/>
<comment type="subcellular location">
    <subcellularLocation>
        <location evidence="9">Nucleus</location>
    </subcellularLocation>
</comment>
<dbReference type="SUPFAM" id="SSF53335">
    <property type="entry name" value="S-adenosyl-L-methionine-dependent methyltransferases"/>
    <property type="match status" value="1"/>
</dbReference>
<evidence type="ECO:0000256" key="10">
    <source>
        <dbReference type="SAM" id="MobiDB-lite"/>
    </source>
</evidence>
<sequence>MEGEPERKLKPFPRKKHYRQRAHVNPLNHNYYDTPDTPDDMDWSKLYPEVPPLEEVRKMENTSLIKKVEILDIGCGFGGLLEVLSPMFTESLILGLEIRAKVSEYVKQRIEALRSHHPDEFKNIACIRTNAMKHLPNYFKQNQLSKMFFLYPDPHFKKSKHKWRIISPVLLKHYSTFLSIGGRIYLCTDVHDLFEWMVKSFDGDECKGLFRKLSDDEMVEDKLYEHLGTATQEGKKVGRNTGEYWRAIFEKIEDAVANTEKVEEIEDLGEEEGQEEEEGEEEEEKETVAQDKEPEIKKVKVDDQQE</sequence>
<keyword evidence="2 9" id="KW-0820">tRNA-binding</keyword>
<feature type="compositionally biased region" description="Acidic residues" evidence="10">
    <location>
        <begin position="263"/>
        <end position="285"/>
    </location>
</feature>
<feature type="active site" evidence="9">
    <location>
        <position position="153"/>
    </location>
</feature>
<protein>
    <recommendedName>
        <fullName evidence="9">tRNA (guanine-N(7)-)-methyltransferase</fullName>
        <ecNumber evidence="9">2.1.1.33</ecNumber>
    </recommendedName>
    <alternativeName>
        <fullName evidence="9">tRNA (guanine(46)-N(7))-methyltransferase</fullName>
    </alternativeName>
    <alternativeName>
        <fullName evidence="9">tRNA(m7G46)-methyltransferase</fullName>
    </alternativeName>
</protein>
<dbReference type="Proteomes" id="UP000549394">
    <property type="component" value="Unassembled WGS sequence"/>
</dbReference>
<dbReference type="Gene3D" id="3.40.50.150">
    <property type="entry name" value="Vaccinia Virus protein VP39"/>
    <property type="match status" value="1"/>
</dbReference>
<keyword evidence="7 9" id="KW-0694">RNA-binding</keyword>
<dbReference type="GO" id="GO:0005634">
    <property type="term" value="C:nucleus"/>
    <property type="evidence" value="ECO:0007669"/>
    <property type="project" value="UniProtKB-SubCell"/>
</dbReference>
<keyword evidence="6 9" id="KW-0819">tRNA processing</keyword>
<evidence type="ECO:0000256" key="6">
    <source>
        <dbReference type="ARBA" id="ARBA00022694"/>
    </source>
</evidence>
<evidence type="ECO:0000256" key="1">
    <source>
        <dbReference type="ARBA" id="ARBA00000142"/>
    </source>
</evidence>
<dbReference type="Pfam" id="PF02390">
    <property type="entry name" value="Methyltransf_4"/>
    <property type="match status" value="1"/>
</dbReference>